<evidence type="ECO:0000259" key="14">
    <source>
        <dbReference type="Pfam" id="PF05201"/>
    </source>
</evidence>
<comment type="pathway">
    <text evidence="1 8">Porphyrin-containing compound metabolism; protoporphyrin-IX biosynthesis; 5-aminolevulinate from L-glutamyl-tRNA(Glu): step 1/2.</text>
</comment>
<dbReference type="SUPFAM" id="SSF69742">
    <property type="entry name" value="Glutamyl tRNA-reductase catalytic, N-terminal domain"/>
    <property type="match status" value="1"/>
</dbReference>
<evidence type="ECO:0000256" key="4">
    <source>
        <dbReference type="ARBA" id="ARBA00022857"/>
    </source>
</evidence>
<dbReference type="GO" id="GO:0019353">
    <property type="term" value="P:protoporphyrinogen IX biosynthetic process from glutamate"/>
    <property type="evidence" value="ECO:0007669"/>
    <property type="project" value="TreeGrafter"/>
</dbReference>
<dbReference type="NCBIfam" id="TIGR01035">
    <property type="entry name" value="hemA"/>
    <property type="match status" value="1"/>
</dbReference>
<comment type="function">
    <text evidence="8">Catalyzes the NADPH-dependent reduction of glutamyl-tRNA(Glu) to glutamate 1-semialdehyde (GSA).</text>
</comment>
<evidence type="ECO:0000256" key="9">
    <source>
        <dbReference type="PIRSR" id="PIRSR000445-1"/>
    </source>
</evidence>
<dbReference type="InterPro" id="IPR036291">
    <property type="entry name" value="NAD(P)-bd_dom_sf"/>
</dbReference>
<dbReference type="Proteomes" id="UP000318359">
    <property type="component" value="Unassembled WGS sequence"/>
</dbReference>
<feature type="binding site" evidence="8 10">
    <location>
        <position position="108"/>
    </location>
    <ligand>
        <name>substrate</name>
    </ligand>
</feature>
<feature type="binding site" evidence="8 10">
    <location>
        <begin position="51"/>
        <end position="54"/>
    </location>
    <ligand>
        <name>substrate</name>
    </ligand>
</feature>
<dbReference type="UniPathway" id="UPA00251">
    <property type="reaction ID" value="UER00316"/>
</dbReference>
<dbReference type="GO" id="GO:0050661">
    <property type="term" value="F:NADP binding"/>
    <property type="evidence" value="ECO:0007669"/>
    <property type="project" value="InterPro"/>
</dbReference>
<dbReference type="AlphaFoldDB" id="A0A520MAK8"/>
<dbReference type="Gene3D" id="3.30.460.30">
    <property type="entry name" value="Glutamyl-tRNA reductase, N-terminal domain"/>
    <property type="match status" value="1"/>
</dbReference>
<dbReference type="Gene3D" id="3.40.50.720">
    <property type="entry name" value="NAD(P)-binding Rossmann-like Domain"/>
    <property type="match status" value="1"/>
</dbReference>
<evidence type="ECO:0000313" key="15">
    <source>
        <dbReference type="EMBL" id="RZO18267.1"/>
    </source>
</evidence>
<comment type="caution">
    <text evidence="15">The sequence shown here is derived from an EMBL/GenBank/DDBJ whole genome shotgun (WGS) entry which is preliminary data.</text>
</comment>
<evidence type="ECO:0000256" key="5">
    <source>
        <dbReference type="ARBA" id="ARBA00023002"/>
    </source>
</evidence>
<evidence type="ECO:0000256" key="12">
    <source>
        <dbReference type="PIRSR" id="PIRSR000445-4"/>
    </source>
</evidence>
<dbReference type="GO" id="GO:0008883">
    <property type="term" value="F:glutamyl-tRNA reductase activity"/>
    <property type="evidence" value="ECO:0007669"/>
    <property type="project" value="UniProtKB-UniRule"/>
</dbReference>
<name>A0A520MAK8_9GAMM</name>
<dbReference type="Pfam" id="PF01488">
    <property type="entry name" value="Shikimate_DH"/>
    <property type="match status" value="1"/>
</dbReference>
<proteinExistence type="inferred from homology"/>
<evidence type="ECO:0000256" key="8">
    <source>
        <dbReference type="HAMAP-Rule" id="MF_00087"/>
    </source>
</evidence>
<sequence>MNLHLFGINHKTSDVSERERFIIDESAHIFLENYLKDKFQESLGSFFGLSTCNRTEFYFIADDKIVNDVFNSIKHALDINNMPDSHFYFFNRKDAFIHMCKVASGIDSQVIGEQEIFGQFKDAYKNADDLNLIRSDLRLYVDKTIEISKRIRTSTKIGINPLSVSGLALNLVRKIFENPEDQNILIVGGGEMAKSIIESLYKSGIRNINAINRSIKTINITESFNVMSMPLSSSQKYLEEADIVIASATTSLPIIGKGALESALRARKNKPILLIDLAVPRNIEPEVKSLEQVYLFSIDDIEKITKDNFGERVAEAEKASNLIVQEVQIANTEIINKIKKRNLKKDLEELINLLSEDDISLLKKNVLNNIDLDTFFIKKAKEKGISKAIEGIQDFNKSSVKEIIKGLINNA</sequence>
<feature type="binding site" evidence="8 11">
    <location>
        <begin position="188"/>
        <end position="193"/>
    </location>
    <ligand>
        <name>NADP(+)</name>
        <dbReference type="ChEBI" id="CHEBI:58349"/>
    </ligand>
</feature>
<evidence type="ECO:0000259" key="13">
    <source>
        <dbReference type="Pfam" id="PF01488"/>
    </source>
</evidence>
<dbReference type="InterPro" id="IPR006151">
    <property type="entry name" value="Shikm_DH/Glu-tRNA_Rdtase"/>
</dbReference>
<feature type="domain" description="Quinate/shikimate 5-dehydrogenase/glutamyl-tRNA reductase" evidence="13">
    <location>
        <begin position="171"/>
        <end position="304"/>
    </location>
</feature>
<evidence type="ECO:0000256" key="7">
    <source>
        <dbReference type="ARBA" id="ARBA00047464"/>
    </source>
</evidence>
<dbReference type="PANTHER" id="PTHR43013">
    <property type="entry name" value="GLUTAMYL-TRNA REDUCTASE"/>
    <property type="match status" value="1"/>
</dbReference>
<comment type="miscellaneous">
    <text evidence="8">During catalysis, the active site Cys acts as a nucleophile attacking the alpha-carbonyl group of tRNA-bound glutamate with the formation of a thioester intermediate between enzyme and glutamate, and the concomitant release of tRNA(Glu). The thioester intermediate is finally reduced by direct hydride transfer from NADPH, to form the product GSA.</text>
</comment>
<evidence type="ECO:0000256" key="11">
    <source>
        <dbReference type="PIRSR" id="PIRSR000445-3"/>
    </source>
</evidence>
<dbReference type="SUPFAM" id="SSF51735">
    <property type="entry name" value="NAD(P)-binding Rossmann-fold domains"/>
    <property type="match status" value="1"/>
</dbReference>
<comment type="subunit">
    <text evidence="8">Homodimer.</text>
</comment>
<dbReference type="InterPro" id="IPR036343">
    <property type="entry name" value="GluRdtase_N_sf"/>
</dbReference>
<evidence type="ECO:0000256" key="3">
    <source>
        <dbReference type="ARBA" id="ARBA00012970"/>
    </source>
</evidence>
<feature type="binding site" evidence="8 10">
    <location>
        <begin position="113"/>
        <end position="115"/>
    </location>
    <ligand>
        <name>substrate</name>
    </ligand>
</feature>
<comment type="domain">
    <text evidence="8">Possesses an unusual extended V-shaped dimeric structure with each monomer consisting of three distinct domains arranged along a curved 'spinal' alpha-helix. The N-terminal catalytic domain specifically recognizes the glutamate moiety of the substrate. The second domain is the NADPH-binding domain, and the third C-terminal domain is responsible for dimerization.</text>
</comment>
<evidence type="ECO:0000256" key="1">
    <source>
        <dbReference type="ARBA" id="ARBA00005059"/>
    </source>
</evidence>
<reference evidence="15 16" key="1">
    <citation type="submission" date="2019-02" db="EMBL/GenBank/DDBJ databases">
        <title>Prokaryotic population dynamics and viral predation in marine succession experiment using metagenomics: the confinement effect.</title>
        <authorList>
            <person name="Haro-Moreno J.M."/>
            <person name="Rodriguez-Valera F."/>
            <person name="Lopez-Perez M."/>
        </authorList>
    </citation>
    <scope>NUCLEOTIDE SEQUENCE [LARGE SCALE GENOMIC DNA]</scope>
    <source>
        <strain evidence="15">MED-G167</strain>
    </source>
</reference>
<dbReference type="InterPro" id="IPR000343">
    <property type="entry name" value="4pyrrol_synth_GluRdtase"/>
</dbReference>
<feature type="binding site" evidence="8 10">
    <location>
        <position position="119"/>
    </location>
    <ligand>
        <name>substrate</name>
    </ligand>
</feature>
<evidence type="ECO:0000256" key="10">
    <source>
        <dbReference type="PIRSR" id="PIRSR000445-2"/>
    </source>
</evidence>
<organism evidence="15 16">
    <name type="scientific">SAR86 cluster bacterium</name>
    <dbReference type="NCBI Taxonomy" id="2030880"/>
    <lineage>
        <taxon>Bacteria</taxon>
        <taxon>Pseudomonadati</taxon>
        <taxon>Pseudomonadota</taxon>
        <taxon>Gammaproteobacteria</taxon>
        <taxon>SAR86 cluster</taxon>
    </lineage>
</organism>
<dbReference type="HAMAP" id="MF_00087">
    <property type="entry name" value="Glu_tRNA_reductase"/>
    <property type="match status" value="1"/>
</dbReference>
<dbReference type="Pfam" id="PF05201">
    <property type="entry name" value="GlutR_N"/>
    <property type="match status" value="1"/>
</dbReference>
<dbReference type="PIRSF" id="PIRSF000445">
    <property type="entry name" value="4pyrrol_synth_GluRdtase"/>
    <property type="match status" value="1"/>
</dbReference>
<evidence type="ECO:0000256" key="2">
    <source>
        <dbReference type="ARBA" id="ARBA00005916"/>
    </source>
</evidence>
<feature type="site" description="Important for activity" evidence="8 12">
    <location>
        <position position="98"/>
    </location>
</feature>
<keyword evidence="4 8" id="KW-0521">NADP</keyword>
<gene>
    <name evidence="8 15" type="primary">hemA</name>
    <name evidence="15" type="ORF">EVB00_01340</name>
</gene>
<dbReference type="FunFam" id="3.40.50.720:FF:000031">
    <property type="entry name" value="Glutamyl-tRNA reductase"/>
    <property type="match status" value="1"/>
</dbReference>
<evidence type="ECO:0000256" key="6">
    <source>
        <dbReference type="ARBA" id="ARBA00023244"/>
    </source>
</evidence>
<keyword evidence="5 8" id="KW-0560">Oxidoreductase</keyword>
<evidence type="ECO:0000313" key="16">
    <source>
        <dbReference type="Proteomes" id="UP000318359"/>
    </source>
</evidence>
<dbReference type="EC" id="1.2.1.70" evidence="3 8"/>
<keyword evidence="6 8" id="KW-0627">Porphyrin biosynthesis</keyword>
<comment type="similarity">
    <text evidence="2 8">Belongs to the glutamyl-tRNA reductase family.</text>
</comment>
<dbReference type="EMBL" id="SHBM01000012">
    <property type="protein sequence ID" value="RZO18267.1"/>
    <property type="molecule type" value="Genomic_DNA"/>
</dbReference>
<protein>
    <recommendedName>
        <fullName evidence="3 8">Glutamyl-tRNA reductase</fullName>
        <shortName evidence="8">GluTR</shortName>
        <ecNumber evidence="3 8">1.2.1.70</ecNumber>
    </recommendedName>
</protein>
<feature type="domain" description="Glutamyl-tRNA reductase N-terminal" evidence="14">
    <location>
        <begin position="7"/>
        <end position="155"/>
    </location>
</feature>
<accession>A0A520MAK8</accession>
<comment type="catalytic activity">
    <reaction evidence="7 8">
        <text>(S)-4-amino-5-oxopentanoate + tRNA(Glu) + NADP(+) = L-glutamyl-tRNA(Glu) + NADPH + H(+)</text>
        <dbReference type="Rhea" id="RHEA:12344"/>
        <dbReference type="Rhea" id="RHEA-COMP:9663"/>
        <dbReference type="Rhea" id="RHEA-COMP:9680"/>
        <dbReference type="ChEBI" id="CHEBI:15378"/>
        <dbReference type="ChEBI" id="CHEBI:57501"/>
        <dbReference type="ChEBI" id="CHEBI:57783"/>
        <dbReference type="ChEBI" id="CHEBI:58349"/>
        <dbReference type="ChEBI" id="CHEBI:78442"/>
        <dbReference type="ChEBI" id="CHEBI:78520"/>
        <dbReference type="EC" id="1.2.1.70"/>
    </reaction>
</comment>
<dbReference type="InterPro" id="IPR015895">
    <property type="entry name" value="4pyrrol_synth_GluRdtase_N"/>
</dbReference>
<feature type="active site" description="Nucleophile" evidence="8 9">
    <location>
        <position position="52"/>
    </location>
</feature>
<dbReference type="PANTHER" id="PTHR43013:SF1">
    <property type="entry name" value="GLUTAMYL-TRNA REDUCTASE"/>
    <property type="match status" value="1"/>
</dbReference>